<feature type="region of interest" description="Disordered" evidence="1">
    <location>
        <begin position="1"/>
        <end position="497"/>
    </location>
</feature>
<dbReference type="Proteomes" id="UP000516988">
    <property type="component" value="Unassembled WGS sequence"/>
</dbReference>
<dbReference type="GO" id="GO:0008168">
    <property type="term" value="F:methyltransferase activity"/>
    <property type="evidence" value="ECO:0007669"/>
    <property type="project" value="UniProtKB-KW"/>
</dbReference>
<feature type="compositionally biased region" description="Pro residues" evidence="1">
    <location>
        <begin position="173"/>
        <end position="186"/>
    </location>
</feature>
<evidence type="ECO:0000313" key="3">
    <source>
        <dbReference type="Proteomes" id="UP000516988"/>
    </source>
</evidence>
<feature type="non-terminal residue" evidence="2">
    <location>
        <position position="1"/>
    </location>
</feature>
<feature type="compositionally biased region" description="Basic residues" evidence="1">
    <location>
        <begin position="469"/>
        <end position="488"/>
    </location>
</feature>
<organism evidence="2 3">
    <name type="scientific">Steatornis caripensis</name>
    <name type="common">Oilbird</name>
    <dbReference type="NCBI Taxonomy" id="48435"/>
    <lineage>
        <taxon>Eukaryota</taxon>
        <taxon>Metazoa</taxon>
        <taxon>Chordata</taxon>
        <taxon>Craniata</taxon>
        <taxon>Vertebrata</taxon>
        <taxon>Euteleostomi</taxon>
        <taxon>Archelosauria</taxon>
        <taxon>Archosauria</taxon>
        <taxon>Dinosauria</taxon>
        <taxon>Saurischia</taxon>
        <taxon>Theropoda</taxon>
        <taxon>Coelurosauria</taxon>
        <taxon>Aves</taxon>
        <taxon>Neognathae</taxon>
        <taxon>Neoaves</taxon>
        <taxon>Strisores</taxon>
        <taxon>Caprimulgiformes</taxon>
        <taxon>Steatornithidae</taxon>
        <taxon>Steatornis</taxon>
    </lineage>
</organism>
<feature type="compositionally biased region" description="Low complexity" evidence="1">
    <location>
        <begin position="270"/>
        <end position="280"/>
    </location>
</feature>
<keyword evidence="2" id="KW-0808">Transferase</keyword>
<feature type="compositionally biased region" description="Low complexity" evidence="1">
    <location>
        <begin position="145"/>
        <end position="159"/>
    </location>
</feature>
<evidence type="ECO:0000313" key="2">
    <source>
        <dbReference type="EMBL" id="NWX41311.1"/>
    </source>
</evidence>
<accession>A0A7K6W1R1</accession>
<gene>
    <name evidence="2" type="primary">Kmt2d_0</name>
    <name evidence="2" type="ORF">STECAR_R15014</name>
</gene>
<feature type="compositionally biased region" description="Pro residues" evidence="1">
    <location>
        <begin position="200"/>
        <end position="213"/>
    </location>
</feature>
<evidence type="ECO:0000256" key="1">
    <source>
        <dbReference type="SAM" id="MobiDB-lite"/>
    </source>
</evidence>
<dbReference type="EMBL" id="VZSC01003293">
    <property type="protein sequence ID" value="NWX41311.1"/>
    <property type="molecule type" value="Genomic_DNA"/>
</dbReference>
<feature type="compositionally biased region" description="Basic and acidic residues" evidence="1">
    <location>
        <begin position="313"/>
        <end position="323"/>
    </location>
</feature>
<protein>
    <submittedName>
        <fullName evidence="2">KMT2D methyltransferase</fullName>
    </submittedName>
</protein>
<feature type="compositionally biased region" description="Polar residues" evidence="1">
    <location>
        <begin position="373"/>
        <end position="387"/>
    </location>
</feature>
<name>A0A7K6W1R1_STECA</name>
<reference evidence="2 3" key="1">
    <citation type="submission" date="2019-09" db="EMBL/GenBank/DDBJ databases">
        <title>Bird 10,000 Genomes (B10K) Project - Family phase.</title>
        <authorList>
            <person name="Zhang G."/>
        </authorList>
    </citation>
    <scope>NUCLEOTIDE SEQUENCE [LARGE SCALE GENOMIC DNA]</scope>
    <source>
        <strain evidence="2">OUT-0004</strain>
    </source>
</reference>
<keyword evidence="2" id="KW-0489">Methyltransferase</keyword>
<feature type="compositionally biased region" description="Acidic residues" evidence="1">
    <location>
        <begin position="281"/>
        <end position="290"/>
    </location>
</feature>
<feature type="compositionally biased region" description="Basic residues" evidence="1">
    <location>
        <begin position="448"/>
        <end position="461"/>
    </location>
</feature>
<dbReference type="AlphaFoldDB" id="A0A7K6W1R1"/>
<dbReference type="OrthoDB" id="308383at2759"/>
<proteinExistence type="predicted"/>
<sequence length="497" mass="51808">PPEEPPPLMEPPEEPPSLVEPPPLVLPPEEPPPLVEAPNEPPPRELPLERPSLDELPHERPPLEELPPNKPPFDELPLDIPPPNELPPSKQLLEKLPLDELPPNKSPPAELPPEELLPSELPPEEDPKPPGKWGTSGSVHFSSCPPVAAAEEVPALASEVPREEEMELELEPLLPPETAPPPPAPPGGSGDALGLGSRGPEPPAPALPEPPSSPSTAMDTEPPGSLPPPLGSPACTPAPAEHPEDDEMETAGGEGESPTSPPGDGPHASPALGLGAFPGLPEEEEEEEEEVPRLEREGTSRSSPPLSEEDALEEGRAGGDPEAKGSPLLLEPEELGPETPMEVCAAAEKLLGRGDEGGPEPPALRPQPDILNEISNLSQGDTSSSFPGSEPLLGSPDPEGGGSLSLELGPPSADASLQKEDAGSLPLGAETDDSLLFEPAAKGDGDKSRRRSSPGRSRVKQGRSSSFPGRRRPRGGSHGSRGRGRARLKSTTSSVDT</sequence>
<feature type="compositionally biased region" description="Basic and acidic residues" evidence="1">
    <location>
        <begin position="42"/>
        <end position="63"/>
    </location>
</feature>
<comment type="caution">
    <text evidence="2">The sequence shown here is derived from an EMBL/GenBank/DDBJ whole genome shotgun (WGS) entry which is preliminary data.</text>
</comment>
<feature type="compositionally biased region" description="Pro residues" evidence="1">
    <location>
        <begin position="1"/>
        <end position="41"/>
    </location>
</feature>
<keyword evidence="3" id="KW-1185">Reference proteome</keyword>
<feature type="compositionally biased region" description="Gly residues" evidence="1">
    <location>
        <begin position="187"/>
        <end position="197"/>
    </location>
</feature>
<feature type="non-terminal residue" evidence="2">
    <location>
        <position position="497"/>
    </location>
</feature>
<dbReference type="GO" id="GO:0032259">
    <property type="term" value="P:methylation"/>
    <property type="evidence" value="ECO:0007669"/>
    <property type="project" value="UniProtKB-KW"/>
</dbReference>